<keyword evidence="2" id="KW-1185">Reference proteome</keyword>
<organism evidence="1 2">
    <name type="scientific">Mesorhizobium argentiipisi</name>
    <dbReference type="NCBI Taxonomy" id="3015175"/>
    <lineage>
        <taxon>Bacteria</taxon>
        <taxon>Pseudomonadati</taxon>
        <taxon>Pseudomonadota</taxon>
        <taxon>Alphaproteobacteria</taxon>
        <taxon>Hyphomicrobiales</taxon>
        <taxon>Phyllobacteriaceae</taxon>
        <taxon>Mesorhizobium</taxon>
    </lineage>
</organism>
<evidence type="ECO:0000313" key="1">
    <source>
        <dbReference type="EMBL" id="MEI9405914.1"/>
    </source>
</evidence>
<dbReference type="EMBL" id="JAPYKO010000028">
    <property type="protein sequence ID" value="MEI9405914.1"/>
    <property type="molecule type" value="Genomic_DNA"/>
</dbReference>
<proteinExistence type="predicted"/>
<dbReference type="GO" id="GO:0003677">
    <property type="term" value="F:DNA binding"/>
    <property type="evidence" value="ECO:0007669"/>
    <property type="project" value="UniProtKB-KW"/>
</dbReference>
<keyword evidence="1" id="KW-0238">DNA-binding</keyword>
<accession>A0ABU8KJP8</accession>
<evidence type="ECO:0000313" key="2">
    <source>
        <dbReference type="Proteomes" id="UP001366503"/>
    </source>
</evidence>
<reference evidence="1 2" key="1">
    <citation type="submission" date="2022-12" db="EMBL/GenBank/DDBJ databases">
        <authorList>
            <person name="Muema E."/>
        </authorList>
    </citation>
    <scope>NUCLEOTIDE SEQUENCE [LARGE SCALE GENOMIC DNA]</scope>
    <source>
        <strain evidence="2">1330</strain>
    </source>
</reference>
<protein>
    <submittedName>
        <fullName evidence="1">DNA-binding protein</fullName>
    </submittedName>
</protein>
<comment type="caution">
    <text evidence="1">The sequence shown here is derived from an EMBL/GenBank/DDBJ whole genome shotgun (WGS) entry which is preliminary data.</text>
</comment>
<dbReference type="Proteomes" id="UP001366503">
    <property type="component" value="Unassembled WGS sequence"/>
</dbReference>
<dbReference type="RefSeq" id="WP_337096251.1">
    <property type="nucleotide sequence ID" value="NZ_JAPYKO010000028.1"/>
</dbReference>
<sequence>MSFTEPRALSIPDFTRWAAIGRSKAYMEIQAGRLKTRKIGSRTVIPIEDARAWFDAQPSGFATHGAK</sequence>
<gene>
    <name evidence="1" type="ORF">O7A05_27680</name>
</gene>
<name>A0ABU8KJP8_9HYPH</name>